<dbReference type="Gene3D" id="2.60.120.620">
    <property type="entry name" value="q2cbj1_9rhob like domain"/>
    <property type="match status" value="1"/>
</dbReference>
<evidence type="ECO:0000313" key="3">
    <source>
        <dbReference type="EMBL" id="KAK1534839.1"/>
    </source>
</evidence>
<sequence length="995" mass="111374">MASVPTLRELAKQVSESISNEHLSGSTFAIGGEVPIEQSQGQSSPTAQVASSSVILRWDNPAERPGPQRVSFPVASDDDAVAFDHLLKVSEKATFGLDGRHEFDETYRKAQKLGAGDFCTTFCPYETGIIDAVCQVLLPSYDMDEDKRAIRAELYNMNIYSGPSGKFKAHVDTPRSPYQIGSLVVCLPMKHEGGELAVRHFGQTHSFDWAKSSTKSVIQWAAFYSDCEHEVFEVKSGHRVTLTYNLYATAGNGDLGGQISAFSPTSLPLYKQVVDLLGSKKFQSKDRLLGVYSTHAYPHTEKEHGLPFCLKGLDMVIYNTFKSLGLEVHLCAILENPKGFRRRKLYNGEFSDEDTDAEPTQRKMRLAKNNNGAGSDSEDDDGRKYYTRTVGYINQAYSTDEQVEYRDDMKRIINEAMGTDKVKFDASKIIWLNKNNGESNMQVSYMAVGPGFEATARAQHFPDRACSENGTFPGNRSMFQTNLPCILAKFLSHVTTSMSPRICSCTLCGWIVVDAPGSVSWLNQFRGVTSSPNGVILTGVGLYDDPARGAFIAPVDLKRRWDDPTYDSTDEDQFGAMGFPPVNGRHGFVFHEACWDLLEKAFHPSPVPLLRLFEVCESLPFPLLSVGISWGHDYGGASIVDNEHHLPFEDRFSDRDYMDPDPILSANPYEAEEAHHLLTEAQEEPPSPEGPISNATAPEPERDSFYALPEELRSAIAICLPTLDVLNLRLSSRSFWTIFNSQQFWASRFKHKSDRSWLFESQDGAQPRDWRWLYRRTNNAHIGPGLQNRVRIWNLAQKVVAALDFQWIDSGSEPSQQQGSTQRLKVSGDLWERPSGPHHSHLDKGCLLRETYRLAIPEDLSMVSIWSIPVGEILYIAGLKFTTAAGDVRQIGYRTTTEQSVEISDISGFKLAVGERGIQALQCINQNFDTSHWLGSPEMSLKTLRFNVGERINYLDIGFDENVDPEDAYIWMVEEGFIAAFKVLERPSLGFMEAR</sequence>
<dbReference type="GeneID" id="85335324"/>
<feature type="region of interest" description="Disordered" evidence="1">
    <location>
        <begin position="350"/>
        <end position="381"/>
    </location>
</feature>
<keyword evidence="4" id="KW-1185">Reference proteome</keyword>
<dbReference type="Proteomes" id="UP001240678">
    <property type="component" value="Unassembled WGS sequence"/>
</dbReference>
<comment type="caution">
    <text evidence="3">The sequence shown here is derived from an EMBL/GenBank/DDBJ whole genome shotgun (WGS) entry which is preliminary data.</text>
</comment>
<evidence type="ECO:0000256" key="1">
    <source>
        <dbReference type="SAM" id="MobiDB-lite"/>
    </source>
</evidence>
<proteinExistence type="predicted"/>
<feature type="region of interest" description="Disordered" evidence="1">
    <location>
        <begin position="680"/>
        <end position="700"/>
    </location>
</feature>
<dbReference type="Pfam" id="PF24539">
    <property type="entry name" value="DUF7600"/>
    <property type="match status" value="1"/>
</dbReference>
<dbReference type="AlphaFoldDB" id="A0AAI9Z5F8"/>
<dbReference type="InterPro" id="IPR056021">
    <property type="entry name" value="DUF7600"/>
</dbReference>
<reference evidence="3 4" key="1">
    <citation type="submission" date="2016-10" db="EMBL/GenBank/DDBJ databases">
        <title>The genome sequence of Colletotrichum fioriniae PJ7.</title>
        <authorList>
            <person name="Baroncelli R."/>
        </authorList>
    </citation>
    <scope>NUCLEOTIDE SEQUENCE [LARGE SCALE GENOMIC DNA]</scope>
    <source>
        <strain evidence="3 4">IMI 309622</strain>
    </source>
</reference>
<evidence type="ECO:0000313" key="4">
    <source>
        <dbReference type="Proteomes" id="UP001240678"/>
    </source>
</evidence>
<dbReference type="InterPro" id="IPR036047">
    <property type="entry name" value="F-box-like_dom_sf"/>
</dbReference>
<accession>A0AAI9Z5F8</accession>
<dbReference type="PROSITE" id="PS50181">
    <property type="entry name" value="FBOX"/>
    <property type="match status" value="1"/>
</dbReference>
<organism evidence="3 4">
    <name type="scientific">Colletotrichum costaricense</name>
    <dbReference type="NCBI Taxonomy" id="1209916"/>
    <lineage>
        <taxon>Eukaryota</taxon>
        <taxon>Fungi</taxon>
        <taxon>Dikarya</taxon>
        <taxon>Ascomycota</taxon>
        <taxon>Pezizomycotina</taxon>
        <taxon>Sordariomycetes</taxon>
        <taxon>Hypocreomycetidae</taxon>
        <taxon>Glomerellales</taxon>
        <taxon>Glomerellaceae</taxon>
        <taxon>Colletotrichum</taxon>
        <taxon>Colletotrichum acutatum species complex</taxon>
    </lineage>
</organism>
<dbReference type="EMBL" id="MOOE01000003">
    <property type="protein sequence ID" value="KAK1534839.1"/>
    <property type="molecule type" value="Genomic_DNA"/>
</dbReference>
<dbReference type="PANTHER" id="PTHR33099">
    <property type="entry name" value="FE2OG DIOXYGENASE DOMAIN-CONTAINING PROTEIN"/>
    <property type="match status" value="1"/>
</dbReference>
<protein>
    <submittedName>
        <fullName evidence="3">F-box domain-containing protein</fullName>
    </submittedName>
</protein>
<dbReference type="RefSeq" id="XP_060318042.1">
    <property type="nucleotide sequence ID" value="XM_060451777.1"/>
</dbReference>
<name>A0AAI9Z5F8_9PEZI</name>
<evidence type="ECO:0000259" key="2">
    <source>
        <dbReference type="PROSITE" id="PS50181"/>
    </source>
</evidence>
<feature type="domain" description="F-box" evidence="2">
    <location>
        <begin position="702"/>
        <end position="748"/>
    </location>
</feature>
<dbReference type="SUPFAM" id="SSF81383">
    <property type="entry name" value="F-box domain"/>
    <property type="match status" value="1"/>
</dbReference>
<dbReference type="PANTHER" id="PTHR33099:SF7">
    <property type="entry name" value="MYND-TYPE DOMAIN-CONTAINING PROTEIN"/>
    <property type="match status" value="1"/>
</dbReference>
<gene>
    <name evidence="3" type="ORF">CCOS01_03591</name>
</gene>
<dbReference type="InterPro" id="IPR001810">
    <property type="entry name" value="F-box_dom"/>
</dbReference>